<feature type="chain" id="PRO_5045438587" evidence="2">
    <location>
        <begin position="20"/>
        <end position="299"/>
    </location>
</feature>
<feature type="signal peptide" evidence="2">
    <location>
        <begin position="1"/>
        <end position="19"/>
    </location>
</feature>
<dbReference type="Pfam" id="PF00657">
    <property type="entry name" value="Lipase_GDSL"/>
    <property type="match status" value="1"/>
</dbReference>
<dbReference type="InterPro" id="IPR051058">
    <property type="entry name" value="GDSL_Est/Lipase"/>
</dbReference>
<accession>A0ABR2WGP5</accession>
<gene>
    <name evidence="3" type="ORF">K7432_015214</name>
</gene>
<evidence type="ECO:0000256" key="2">
    <source>
        <dbReference type="SAM" id="SignalP"/>
    </source>
</evidence>
<dbReference type="SUPFAM" id="SSF52266">
    <property type="entry name" value="SGNH hydrolase"/>
    <property type="match status" value="1"/>
</dbReference>
<reference evidence="3 4" key="1">
    <citation type="submission" date="2023-04" db="EMBL/GenBank/DDBJ databases">
        <title>Genome of Basidiobolus ranarum AG-B5.</title>
        <authorList>
            <person name="Stajich J.E."/>
            <person name="Carter-House D."/>
            <person name="Gryganskyi A."/>
        </authorList>
    </citation>
    <scope>NUCLEOTIDE SEQUENCE [LARGE SCALE GENOMIC DNA]</scope>
    <source>
        <strain evidence="3 4">AG-B5</strain>
    </source>
</reference>
<dbReference type="EMBL" id="JASJQH010001985">
    <property type="protein sequence ID" value="KAK9760606.1"/>
    <property type="molecule type" value="Genomic_DNA"/>
</dbReference>
<evidence type="ECO:0000313" key="3">
    <source>
        <dbReference type="EMBL" id="KAK9760606.1"/>
    </source>
</evidence>
<dbReference type="InterPro" id="IPR036514">
    <property type="entry name" value="SGNH_hydro_sf"/>
</dbReference>
<keyword evidence="4" id="KW-1185">Reference proteome</keyword>
<evidence type="ECO:0000256" key="1">
    <source>
        <dbReference type="ARBA" id="ARBA00022801"/>
    </source>
</evidence>
<name>A0ABR2WGP5_9FUNG</name>
<comment type="caution">
    <text evidence="3">The sequence shown here is derived from an EMBL/GenBank/DDBJ whole genome shotgun (WGS) entry which is preliminary data.</text>
</comment>
<keyword evidence="2" id="KW-0732">Signal</keyword>
<dbReference type="PANTHER" id="PTHR45648:SF22">
    <property type="entry name" value="GDSL LIPASE_ACYLHYDROLASE FAMILY PROTEIN (AFU_ORTHOLOGUE AFUA_4G14700)"/>
    <property type="match status" value="1"/>
</dbReference>
<sequence length="299" mass="34033">MMGLYKVVAFTLVSSLIYAAPHEDRKKTPSHIDTIVVFGDSYSDVGNSYRLSNKTYPPSYYYNGRFSNGPLWPEYIQEFTQWKVLNYAYSGATISNKLIQGYSGYGQKIPIPSIVEQIKEHADFLARNPDGANPKSTQYVIVVSGNEYTYGNYTTTPEELAKTIYETSKLLFKPPFSGKYFMYANVALDRLAYNINSNIIINNLARFYRLKHNEILGKLVHSISEVNAKIFDMNEFLRNELSAPIYVNSTIPCIQDFITPNVVPKICEIPEKKLFWDLLHLSTMAHQRLANAIIKAATD</sequence>
<dbReference type="PANTHER" id="PTHR45648">
    <property type="entry name" value="GDSL LIPASE/ACYLHYDROLASE FAMILY PROTEIN (AFU_ORTHOLOGUE AFUA_4G14700)"/>
    <property type="match status" value="1"/>
</dbReference>
<dbReference type="Gene3D" id="3.40.50.1110">
    <property type="entry name" value="SGNH hydrolase"/>
    <property type="match status" value="1"/>
</dbReference>
<dbReference type="InterPro" id="IPR001087">
    <property type="entry name" value="GDSL"/>
</dbReference>
<dbReference type="Proteomes" id="UP001479436">
    <property type="component" value="Unassembled WGS sequence"/>
</dbReference>
<proteinExistence type="predicted"/>
<protein>
    <submittedName>
        <fullName evidence="3">Uncharacterized protein</fullName>
    </submittedName>
</protein>
<evidence type="ECO:0000313" key="4">
    <source>
        <dbReference type="Proteomes" id="UP001479436"/>
    </source>
</evidence>
<organism evidence="3 4">
    <name type="scientific">Basidiobolus ranarum</name>
    <dbReference type="NCBI Taxonomy" id="34480"/>
    <lineage>
        <taxon>Eukaryota</taxon>
        <taxon>Fungi</taxon>
        <taxon>Fungi incertae sedis</taxon>
        <taxon>Zoopagomycota</taxon>
        <taxon>Entomophthoromycotina</taxon>
        <taxon>Basidiobolomycetes</taxon>
        <taxon>Basidiobolales</taxon>
        <taxon>Basidiobolaceae</taxon>
        <taxon>Basidiobolus</taxon>
    </lineage>
</organism>
<keyword evidence="1" id="KW-0378">Hydrolase</keyword>